<sequence>MELTVKQSKARVFAVWLCAVALAGVLVLVLVRLTGLDAGTSLALPISGLPFASVGTVIVLPAVLALRVRWMTVVAAVLVAVQAFWLAPRFVANGAEIAADAPRLRVATSNSLQGRVDPKALVELVRAQRVDVLAVQELRATGVQRLDEAGLRELMPYRELHPEIDTSIYSRLPLTAGGLVDQPTTWPQTTATVMVGNHAVRLIGVHTLYPVENPARWTADLRALRAEAGPNVVMLGDFNATLDHTPLRELLAAGLADAHAELGRGWAPTWPADRPLIQIDHVLHGRELRAVSVSEHTLPGTDHRAVVAELAYQAEGA</sequence>
<accession>A0ABV5ZRP2</accession>
<dbReference type="InterPro" id="IPR005135">
    <property type="entry name" value="Endo/exonuclease/phosphatase"/>
</dbReference>
<keyword evidence="3" id="KW-0540">Nuclease</keyword>
<dbReference type="Pfam" id="PF03372">
    <property type="entry name" value="Exo_endo_phos"/>
    <property type="match status" value="1"/>
</dbReference>
<name>A0ABV5ZRP2_9PSEU</name>
<feature type="transmembrane region" description="Helical" evidence="1">
    <location>
        <begin position="70"/>
        <end position="87"/>
    </location>
</feature>
<evidence type="ECO:0000313" key="3">
    <source>
        <dbReference type="EMBL" id="MFB9903567.1"/>
    </source>
</evidence>
<keyword evidence="1" id="KW-0472">Membrane</keyword>
<organism evidence="3 4">
    <name type="scientific">Allokutzneria oryzae</name>
    <dbReference type="NCBI Taxonomy" id="1378989"/>
    <lineage>
        <taxon>Bacteria</taxon>
        <taxon>Bacillati</taxon>
        <taxon>Actinomycetota</taxon>
        <taxon>Actinomycetes</taxon>
        <taxon>Pseudonocardiales</taxon>
        <taxon>Pseudonocardiaceae</taxon>
        <taxon>Allokutzneria</taxon>
    </lineage>
</organism>
<dbReference type="InterPro" id="IPR036691">
    <property type="entry name" value="Endo/exonu/phosph_ase_sf"/>
</dbReference>
<dbReference type="GO" id="GO:0004519">
    <property type="term" value="F:endonuclease activity"/>
    <property type="evidence" value="ECO:0007669"/>
    <property type="project" value="UniProtKB-KW"/>
</dbReference>
<gene>
    <name evidence="3" type="ORF">ACFFQA_06415</name>
</gene>
<feature type="domain" description="Endonuclease/exonuclease/phosphatase" evidence="2">
    <location>
        <begin position="111"/>
        <end position="303"/>
    </location>
</feature>
<feature type="transmembrane region" description="Helical" evidence="1">
    <location>
        <begin position="12"/>
        <end position="31"/>
    </location>
</feature>
<keyword evidence="3" id="KW-0255">Endonuclease</keyword>
<reference evidence="3 4" key="1">
    <citation type="submission" date="2024-09" db="EMBL/GenBank/DDBJ databases">
        <authorList>
            <person name="Sun Q."/>
            <person name="Mori K."/>
        </authorList>
    </citation>
    <scope>NUCLEOTIDE SEQUENCE [LARGE SCALE GENOMIC DNA]</scope>
    <source>
        <strain evidence="3 4">TBRC 7907</strain>
    </source>
</reference>
<dbReference type="Proteomes" id="UP001589693">
    <property type="component" value="Unassembled WGS sequence"/>
</dbReference>
<dbReference type="EMBL" id="JBHLZU010000005">
    <property type="protein sequence ID" value="MFB9903567.1"/>
    <property type="molecule type" value="Genomic_DNA"/>
</dbReference>
<evidence type="ECO:0000256" key="1">
    <source>
        <dbReference type="SAM" id="Phobius"/>
    </source>
</evidence>
<dbReference type="RefSeq" id="WP_377850708.1">
    <property type="nucleotide sequence ID" value="NZ_JBHLZU010000005.1"/>
</dbReference>
<keyword evidence="1" id="KW-1133">Transmembrane helix</keyword>
<keyword evidence="3" id="KW-0378">Hydrolase</keyword>
<comment type="caution">
    <text evidence="3">The sequence shown here is derived from an EMBL/GenBank/DDBJ whole genome shotgun (WGS) entry which is preliminary data.</text>
</comment>
<dbReference type="Gene3D" id="3.60.10.10">
    <property type="entry name" value="Endonuclease/exonuclease/phosphatase"/>
    <property type="match status" value="1"/>
</dbReference>
<evidence type="ECO:0000313" key="4">
    <source>
        <dbReference type="Proteomes" id="UP001589693"/>
    </source>
</evidence>
<protein>
    <submittedName>
        <fullName evidence="3">Endonuclease/exonuclease/phosphatase family protein</fullName>
    </submittedName>
</protein>
<evidence type="ECO:0000259" key="2">
    <source>
        <dbReference type="Pfam" id="PF03372"/>
    </source>
</evidence>
<keyword evidence="4" id="KW-1185">Reference proteome</keyword>
<proteinExistence type="predicted"/>
<feature type="transmembrane region" description="Helical" evidence="1">
    <location>
        <begin position="43"/>
        <end position="63"/>
    </location>
</feature>
<keyword evidence="1" id="KW-0812">Transmembrane</keyword>
<dbReference type="SUPFAM" id="SSF56219">
    <property type="entry name" value="DNase I-like"/>
    <property type="match status" value="1"/>
</dbReference>